<dbReference type="Pfam" id="PF00252">
    <property type="entry name" value="Ribosomal_L16"/>
    <property type="match status" value="1"/>
</dbReference>
<comment type="similarity">
    <text evidence="1 4">Belongs to the universal ribosomal protein uL16 family.</text>
</comment>
<dbReference type="InterPro" id="IPR047873">
    <property type="entry name" value="Ribosomal_uL16"/>
</dbReference>
<keyword evidence="3 4" id="KW-0687">Ribonucleoprotein</keyword>
<evidence type="ECO:0000313" key="5">
    <source>
        <dbReference type="EMBL" id="SYZ47148.1"/>
    </source>
</evidence>
<dbReference type="NCBIfam" id="TIGR01164">
    <property type="entry name" value="rplP_bact"/>
    <property type="match status" value="1"/>
</dbReference>
<dbReference type="PANTHER" id="PTHR12220">
    <property type="entry name" value="50S/60S RIBOSOMAL PROTEIN L16"/>
    <property type="match status" value="1"/>
</dbReference>
<dbReference type="GO" id="GO:0005840">
    <property type="term" value="C:ribosome"/>
    <property type="evidence" value="ECO:0007669"/>
    <property type="project" value="UniProtKB-KW"/>
</dbReference>
<accession>A0A3P3YWA4</accession>
<dbReference type="GO" id="GO:0003735">
    <property type="term" value="F:structural constituent of ribosome"/>
    <property type="evidence" value="ECO:0007669"/>
    <property type="project" value="InterPro"/>
</dbReference>
<dbReference type="InterPro" id="IPR036920">
    <property type="entry name" value="Ribosomal_uL16_sf"/>
</dbReference>
<geneLocation type="mitochondrion" evidence="5"/>
<evidence type="ECO:0000256" key="1">
    <source>
        <dbReference type="ARBA" id="ARBA00008931"/>
    </source>
</evidence>
<gene>
    <name evidence="5" type="ORF">PLBR_LOCUS76</name>
</gene>
<dbReference type="GO" id="GO:0019843">
    <property type="term" value="F:rRNA binding"/>
    <property type="evidence" value="ECO:0007669"/>
    <property type="project" value="InterPro"/>
</dbReference>
<name>A0A3P3YWA4_PLABS</name>
<dbReference type="InterPro" id="IPR016180">
    <property type="entry name" value="Ribosomal_uL16_dom"/>
</dbReference>
<dbReference type="InterPro" id="IPR020798">
    <property type="entry name" value="Ribosomal_uL16_CS"/>
</dbReference>
<protein>
    <submittedName>
        <fullName evidence="5">E9c7a147-c7a9-437f-85d1-f43a20fcb0c3-CDS</fullName>
    </submittedName>
</protein>
<keyword evidence="5" id="KW-0496">Mitochondrion</keyword>
<sequence length="136" mass="15504">MVGIIPKKTKFIKFQKKKIKNLATRFLNLDFGNFGLKAKKNGYITSKQLEMVKLNLSKSTKRIGQYWIRVFPHQAITAKPLEVRMGKGKGYIDDWVCKVKAGFVLCEVSGLPSNQARLLLKSIARKLPIQVYCICK</sequence>
<proteinExistence type="inferred from homology"/>
<dbReference type="PROSITE" id="PS00701">
    <property type="entry name" value="RIBOSOMAL_L16_2"/>
    <property type="match status" value="1"/>
</dbReference>
<evidence type="ECO:0000256" key="3">
    <source>
        <dbReference type="ARBA" id="ARBA00023274"/>
    </source>
</evidence>
<organism evidence="5">
    <name type="scientific">Plasmodiophora brassicae</name>
    <name type="common">Clubroot disease agent</name>
    <dbReference type="NCBI Taxonomy" id="37360"/>
    <lineage>
        <taxon>Eukaryota</taxon>
        <taxon>Sar</taxon>
        <taxon>Rhizaria</taxon>
        <taxon>Endomyxa</taxon>
        <taxon>Phytomyxea</taxon>
        <taxon>Plasmodiophorida</taxon>
        <taxon>Plasmodiophoridae</taxon>
        <taxon>Plasmodiophora</taxon>
    </lineage>
</organism>
<evidence type="ECO:0000256" key="4">
    <source>
        <dbReference type="RuleBase" id="RU004413"/>
    </source>
</evidence>
<evidence type="ECO:0000256" key="2">
    <source>
        <dbReference type="ARBA" id="ARBA00022980"/>
    </source>
</evidence>
<dbReference type="PRINTS" id="PR00060">
    <property type="entry name" value="RIBOSOMALL16"/>
</dbReference>
<dbReference type="PANTHER" id="PTHR12220:SF13">
    <property type="entry name" value="LARGE RIBOSOMAL SUBUNIT PROTEIN UL16M"/>
    <property type="match status" value="1"/>
</dbReference>
<dbReference type="Gene3D" id="3.90.1170.10">
    <property type="entry name" value="Ribosomal protein L10e/L16"/>
    <property type="match status" value="1"/>
</dbReference>
<reference evidence="5" key="1">
    <citation type="submission" date="2018-05" db="EMBL/GenBank/DDBJ databases">
        <authorList>
            <person name="Fogelqvist J."/>
        </authorList>
    </citation>
    <scope>NUCLEOTIDE SEQUENCE [LARGE SCALE GENOMIC DNA]</scope>
</reference>
<keyword evidence="2 4" id="KW-0689">Ribosomal protein</keyword>
<dbReference type="EMBL" id="LS992577">
    <property type="protein sequence ID" value="SYZ47148.1"/>
    <property type="molecule type" value="Genomic_DNA"/>
</dbReference>
<dbReference type="CDD" id="cd01433">
    <property type="entry name" value="Ribosomal_L16_L10e"/>
    <property type="match status" value="1"/>
</dbReference>
<dbReference type="GO" id="GO:1990904">
    <property type="term" value="C:ribonucleoprotein complex"/>
    <property type="evidence" value="ECO:0007669"/>
    <property type="project" value="UniProtKB-KW"/>
</dbReference>
<dbReference type="SUPFAM" id="SSF54686">
    <property type="entry name" value="Ribosomal protein L16p/L10e"/>
    <property type="match status" value="1"/>
</dbReference>
<dbReference type="AlphaFoldDB" id="A0A3P3YWA4"/>
<dbReference type="InterPro" id="IPR000114">
    <property type="entry name" value="Ribosomal_uL16_bact-type"/>
</dbReference>
<dbReference type="GO" id="GO:0006412">
    <property type="term" value="P:translation"/>
    <property type="evidence" value="ECO:0007669"/>
    <property type="project" value="InterPro"/>
</dbReference>